<accession>A0ABR9TBD0</accession>
<evidence type="ECO:0000313" key="3">
    <source>
        <dbReference type="EMBL" id="MBE8722672.1"/>
    </source>
</evidence>
<dbReference type="InterPro" id="IPR029058">
    <property type="entry name" value="AB_hydrolase_fold"/>
</dbReference>
<proteinExistence type="predicted"/>
<evidence type="ECO:0000259" key="2">
    <source>
        <dbReference type="Pfam" id="PF12697"/>
    </source>
</evidence>
<keyword evidence="1" id="KW-0812">Transmembrane</keyword>
<reference evidence="3 4" key="1">
    <citation type="submission" date="2018-02" db="EMBL/GenBank/DDBJ databases">
        <title>Sphingobacterium KA21.</title>
        <authorList>
            <person name="Vasarhelyi B.M."/>
            <person name="Deshmukh S."/>
            <person name="Balint B."/>
            <person name="Kukolya J."/>
        </authorList>
    </citation>
    <scope>NUCLEOTIDE SEQUENCE [LARGE SCALE GENOMIC DNA]</scope>
    <source>
        <strain evidence="3 4">Ka21</strain>
    </source>
</reference>
<feature type="transmembrane region" description="Helical" evidence="1">
    <location>
        <begin position="12"/>
        <end position="30"/>
    </location>
</feature>
<protein>
    <recommendedName>
        <fullName evidence="2">AB hydrolase-1 domain-containing protein</fullName>
    </recommendedName>
</protein>
<sequence length="330" mass="37597">MIDFLLSMLKWSGIIIVALILIGVLIEQFCRWRLERLMDRDLTYIERNGHAIHYVKKGQGKGTVVFLSGMGSSHAIWHDIQDRVAESAVTLSYDRSGIQFSDGAKERVTNLQVSNELHDLLEKIDCPKPFILVAHSMAAIYMRPFVAQHRDDIAGILLVEGAHPLQKIHASAQLKTLLRTPSPWLIRFAVHSGLYRCMFSFLPISQEIPFGHPLHVRERDFFYRSVETTLDELQQDSFNFKDALQRPDFGDIPLMVLAGTSDIRYAGIKDKQLAAEYKRWVIEHQYAQLALSTDSRFIEASKSGHLVQIHDADLIINCVESLLPFRGESK</sequence>
<dbReference type="SUPFAM" id="SSF53474">
    <property type="entry name" value="alpha/beta-Hydrolases"/>
    <property type="match status" value="1"/>
</dbReference>
<gene>
    <name evidence="3" type="ORF">C4F40_18270</name>
</gene>
<feature type="domain" description="AB hydrolase-1" evidence="2">
    <location>
        <begin position="64"/>
        <end position="312"/>
    </location>
</feature>
<evidence type="ECO:0000313" key="4">
    <source>
        <dbReference type="Proteomes" id="UP000618319"/>
    </source>
</evidence>
<dbReference type="Pfam" id="PF12697">
    <property type="entry name" value="Abhydrolase_6"/>
    <property type="match status" value="1"/>
</dbReference>
<organism evidence="3 4">
    <name type="scientific">Sphingobacterium pedocola</name>
    <dbReference type="NCBI Taxonomy" id="2082722"/>
    <lineage>
        <taxon>Bacteria</taxon>
        <taxon>Pseudomonadati</taxon>
        <taxon>Bacteroidota</taxon>
        <taxon>Sphingobacteriia</taxon>
        <taxon>Sphingobacteriales</taxon>
        <taxon>Sphingobacteriaceae</taxon>
        <taxon>Sphingobacterium</taxon>
    </lineage>
</organism>
<keyword evidence="4" id="KW-1185">Reference proteome</keyword>
<name>A0ABR9TBD0_9SPHI</name>
<comment type="caution">
    <text evidence="3">The sequence shown here is derived from an EMBL/GenBank/DDBJ whole genome shotgun (WGS) entry which is preliminary data.</text>
</comment>
<dbReference type="InterPro" id="IPR000073">
    <property type="entry name" value="AB_hydrolase_1"/>
</dbReference>
<dbReference type="Gene3D" id="3.40.50.1820">
    <property type="entry name" value="alpha/beta hydrolase"/>
    <property type="match status" value="1"/>
</dbReference>
<dbReference type="PANTHER" id="PTHR43689">
    <property type="entry name" value="HYDROLASE"/>
    <property type="match status" value="1"/>
</dbReference>
<evidence type="ECO:0000256" key="1">
    <source>
        <dbReference type="SAM" id="Phobius"/>
    </source>
</evidence>
<dbReference type="Proteomes" id="UP000618319">
    <property type="component" value="Unassembled WGS sequence"/>
</dbReference>
<dbReference type="RefSeq" id="WP_196939060.1">
    <property type="nucleotide sequence ID" value="NZ_MU158689.1"/>
</dbReference>
<dbReference type="EMBL" id="PSKQ01000024">
    <property type="protein sequence ID" value="MBE8722672.1"/>
    <property type="molecule type" value="Genomic_DNA"/>
</dbReference>
<dbReference type="PANTHER" id="PTHR43689:SF8">
    <property type="entry name" value="ALPHA_BETA-HYDROLASES SUPERFAMILY PROTEIN"/>
    <property type="match status" value="1"/>
</dbReference>
<keyword evidence="1" id="KW-1133">Transmembrane helix</keyword>
<keyword evidence="1" id="KW-0472">Membrane</keyword>